<dbReference type="GO" id="GO:0005886">
    <property type="term" value="C:plasma membrane"/>
    <property type="evidence" value="ECO:0007669"/>
    <property type="project" value="UniProtKB-SubCell"/>
</dbReference>
<keyword evidence="8" id="KW-1185">Reference proteome</keyword>
<keyword evidence="2" id="KW-1003">Cell membrane</keyword>
<accession>A0A917PWX3</accession>
<evidence type="ECO:0000256" key="4">
    <source>
        <dbReference type="ARBA" id="ARBA00022989"/>
    </source>
</evidence>
<dbReference type="InterPro" id="IPR001123">
    <property type="entry name" value="LeuE-type"/>
</dbReference>
<comment type="subcellular location">
    <subcellularLocation>
        <location evidence="1">Cell membrane</location>
        <topology evidence="1">Multi-pass membrane protein</topology>
    </subcellularLocation>
</comment>
<feature type="transmembrane region" description="Helical" evidence="6">
    <location>
        <begin position="75"/>
        <end position="93"/>
    </location>
</feature>
<keyword evidence="3 6" id="KW-0812">Transmembrane</keyword>
<reference evidence="7" key="1">
    <citation type="journal article" date="2014" name="Int. J. Syst. Evol. Microbiol.">
        <title>Complete genome sequence of Corynebacterium casei LMG S-19264T (=DSM 44701T), isolated from a smear-ripened cheese.</title>
        <authorList>
            <consortium name="US DOE Joint Genome Institute (JGI-PGF)"/>
            <person name="Walter F."/>
            <person name="Albersmeier A."/>
            <person name="Kalinowski J."/>
            <person name="Ruckert C."/>
        </authorList>
    </citation>
    <scope>NUCLEOTIDE SEQUENCE</scope>
    <source>
        <strain evidence="7">JCM 30078</strain>
    </source>
</reference>
<evidence type="ECO:0000256" key="2">
    <source>
        <dbReference type="ARBA" id="ARBA00022475"/>
    </source>
</evidence>
<reference evidence="7" key="2">
    <citation type="submission" date="2020-09" db="EMBL/GenBank/DDBJ databases">
        <authorList>
            <person name="Sun Q."/>
            <person name="Ohkuma M."/>
        </authorList>
    </citation>
    <scope>NUCLEOTIDE SEQUENCE</scope>
    <source>
        <strain evidence="7">JCM 30078</strain>
    </source>
</reference>
<dbReference type="PANTHER" id="PTHR30086:SF20">
    <property type="entry name" value="ARGININE EXPORTER PROTEIN ARGO-RELATED"/>
    <property type="match status" value="1"/>
</dbReference>
<evidence type="ECO:0000313" key="7">
    <source>
        <dbReference type="EMBL" id="GGJ96206.1"/>
    </source>
</evidence>
<feature type="transmembrane region" description="Helical" evidence="6">
    <location>
        <begin position="147"/>
        <end position="169"/>
    </location>
</feature>
<comment type="caution">
    <text evidence="7">The sequence shown here is derived from an EMBL/GenBank/DDBJ whole genome shotgun (WGS) entry which is preliminary data.</text>
</comment>
<evidence type="ECO:0000256" key="5">
    <source>
        <dbReference type="ARBA" id="ARBA00023136"/>
    </source>
</evidence>
<sequence length="206" mass="21659">MSVTESLLAFLLAASLLTVTPGVDTALVLRTAATEGSRQAARAALGISAGCLVWGVLVAVGLGALVAASDLAFTLLKWGGAVYLCWLGMNLLLRPRPVVLSEGDLSSTGTAWFAKGLLGNLLNPKIGVFYVSFLPQFVPAGFDATPYTFGLACLHVGLGLVWYTALILATRPLSDLLRRPKVSKTLDRMTGAVLLGFAVKLALTRR</sequence>
<evidence type="ECO:0000313" key="8">
    <source>
        <dbReference type="Proteomes" id="UP000635983"/>
    </source>
</evidence>
<dbReference type="GO" id="GO:0015171">
    <property type="term" value="F:amino acid transmembrane transporter activity"/>
    <property type="evidence" value="ECO:0007669"/>
    <property type="project" value="TreeGrafter"/>
</dbReference>
<name>A0A917PWX3_9PSED</name>
<dbReference type="PIRSF" id="PIRSF006324">
    <property type="entry name" value="LeuE"/>
    <property type="match status" value="1"/>
</dbReference>
<feature type="transmembrane region" description="Helical" evidence="6">
    <location>
        <begin position="46"/>
        <end position="68"/>
    </location>
</feature>
<gene>
    <name evidence="7" type="ORF">GCM10009304_22640</name>
</gene>
<dbReference type="EMBL" id="BMPO01000004">
    <property type="protein sequence ID" value="GGJ96206.1"/>
    <property type="molecule type" value="Genomic_DNA"/>
</dbReference>
<keyword evidence="5 6" id="KW-0472">Membrane</keyword>
<dbReference type="Proteomes" id="UP000635983">
    <property type="component" value="Unassembled WGS sequence"/>
</dbReference>
<dbReference type="PANTHER" id="PTHR30086">
    <property type="entry name" value="ARGININE EXPORTER PROTEIN ARGO"/>
    <property type="match status" value="1"/>
</dbReference>
<evidence type="ECO:0000256" key="1">
    <source>
        <dbReference type="ARBA" id="ARBA00004651"/>
    </source>
</evidence>
<proteinExistence type="predicted"/>
<dbReference type="AlphaFoldDB" id="A0A917PWX3"/>
<evidence type="ECO:0000256" key="6">
    <source>
        <dbReference type="SAM" id="Phobius"/>
    </source>
</evidence>
<dbReference type="RefSeq" id="WP_188983323.1">
    <property type="nucleotide sequence ID" value="NZ_BMPO01000004.1"/>
</dbReference>
<organism evidence="7 8">
    <name type="scientific">Pseudomonas matsuisoli</name>
    <dbReference type="NCBI Taxonomy" id="1515666"/>
    <lineage>
        <taxon>Bacteria</taxon>
        <taxon>Pseudomonadati</taxon>
        <taxon>Pseudomonadota</taxon>
        <taxon>Gammaproteobacteria</taxon>
        <taxon>Pseudomonadales</taxon>
        <taxon>Pseudomonadaceae</taxon>
        <taxon>Pseudomonas</taxon>
    </lineage>
</organism>
<evidence type="ECO:0000256" key="3">
    <source>
        <dbReference type="ARBA" id="ARBA00022692"/>
    </source>
</evidence>
<keyword evidence="4 6" id="KW-1133">Transmembrane helix</keyword>
<protein>
    <submittedName>
        <fullName evidence="7">Lysine transporter LysE</fullName>
    </submittedName>
</protein>
<dbReference type="Pfam" id="PF01810">
    <property type="entry name" value="LysE"/>
    <property type="match status" value="1"/>
</dbReference>